<name>A0A6J7H413_9ZZZZ</name>
<dbReference type="AlphaFoldDB" id="A0A6J7H413"/>
<accession>A0A6J7H413</accession>
<feature type="region of interest" description="Disordered" evidence="1">
    <location>
        <begin position="56"/>
        <end position="75"/>
    </location>
</feature>
<sequence>MSNFWVVENPGGGWNVKEESIEDPVSHHDTQAAAIRAAHPLLIDTGGGELIVQDRHGRIRQKDTIGKHDPYPPKG</sequence>
<protein>
    <submittedName>
        <fullName evidence="2">Unannotated protein</fullName>
    </submittedName>
</protein>
<dbReference type="EMBL" id="CAFBMK010000053">
    <property type="protein sequence ID" value="CAB4910449.1"/>
    <property type="molecule type" value="Genomic_DNA"/>
</dbReference>
<dbReference type="InterPro" id="IPR018691">
    <property type="entry name" value="DUF2188"/>
</dbReference>
<organism evidence="2">
    <name type="scientific">freshwater metagenome</name>
    <dbReference type="NCBI Taxonomy" id="449393"/>
    <lineage>
        <taxon>unclassified sequences</taxon>
        <taxon>metagenomes</taxon>
        <taxon>ecological metagenomes</taxon>
    </lineage>
</organism>
<reference evidence="2" key="1">
    <citation type="submission" date="2020-05" db="EMBL/GenBank/DDBJ databases">
        <authorList>
            <person name="Chiriac C."/>
            <person name="Salcher M."/>
            <person name="Ghai R."/>
            <person name="Kavagutti S V."/>
        </authorList>
    </citation>
    <scope>NUCLEOTIDE SEQUENCE</scope>
</reference>
<evidence type="ECO:0000313" key="2">
    <source>
        <dbReference type="EMBL" id="CAB4910449.1"/>
    </source>
</evidence>
<proteinExistence type="predicted"/>
<evidence type="ECO:0000256" key="1">
    <source>
        <dbReference type="SAM" id="MobiDB-lite"/>
    </source>
</evidence>
<gene>
    <name evidence="2" type="ORF">UFOPK3564_01195</name>
</gene>
<dbReference type="Pfam" id="PF09954">
    <property type="entry name" value="DUF2188"/>
    <property type="match status" value="1"/>
</dbReference>